<dbReference type="AlphaFoldDB" id="A0A7I7Q6B0"/>
<dbReference type="InterPro" id="IPR051019">
    <property type="entry name" value="VLCFA-Steroid_DH"/>
</dbReference>
<evidence type="ECO:0000313" key="3">
    <source>
        <dbReference type="EMBL" id="BBY21900.1"/>
    </source>
</evidence>
<dbReference type="EMBL" id="AP022587">
    <property type="protein sequence ID" value="BBY21900.1"/>
    <property type="molecule type" value="Genomic_DNA"/>
</dbReference>
<sequence>MPKSLTLLDRLGRTIRTLDGRALLEVSVSQPHPLDRYVGSWALVTGSARERGLGFAYACEIASRRVNLVLVDILAEELEARAATLRTEYGVEVRTITVDLGDLSVYPRILERLADITVDVLVCNRMYTPKDTPKILDMSLGVHNAMIDVNARAYVNLIYPFAHLMTRRGRGAIVIVSSGAGLIPAPYTGAYAANKAFQTVFGEVLWYETRGTGVDVLVMSAGLMDTQGHTLSQYPRWQIAAPRDAAAETLSAIGRRHLVMPGRPNRFTTLLTTRLIPRRRAVMTMGRFMERGLGKN</sequence>
<dbReference type="SUPFAM" id="SSF51735">
    <property type="entry name" value="NAD(P)-binding Rossmann-fold domains"/>
    <property type="match status" value="1"/>
</dbReference>
<dbReference type="InterPro" id="IPR002347">
    <property type="entry name" value="SDR_fam"/>
</dbReference>
<protein>
    <submittedName>
        <fullName evidence="3">Short-chain dehydrogenase</fullName>
    </submittedName>
</protein>
<dbReference type="Proteomes" id="UP000467130">
    <property type="component" value="Chromosome"/>
</dbReference>
<name>A0A7I7Q6B0_9MYCO</name>
<keyword evidence="2" id="KW-0560">Oxidoreductase</keyword>
<accession>A0A7I7Q6B0</accession>
<proteinExistence type="inferred from homology"/>
<gene>
    <name evidence="3" type="ORF">MSTO_21050</name>
</gene>
<evidence type="ECO:0000313" key="4">
    <source>
        <dbReference type="Proteomes" id="UP000467130"/>
    </source>
</evidence>
<dbReference type="PANTHER" id="PTHR43899">
    <property type="entry name" value="RH59310P"/>
    <property type="match status" value="1"/>
</dbReference>
<reference evidence="3 4" key="1">
    <citation type="journal article" date="2019" name="Emerg. Microbes Infect.">
        <title>Comprehensive subspecies identification of 175 nontuberculous mycobacteria species based on 7547 genomic profiles.</title>
        <authorList>
            <person name="Matsumoto Y."/>
            <person name="Kinjo T."/>
            <person name="Motooka D."/>
            <person name="Nabeya D."/>
            <person name="Jung N."/>
            <person name="Uechi K."/>
            <person name="Horii T."/>
            <person name="Iida T."/>
            <person name="Fujita J."/>
            <person name="Nakamura S."/>
        </authorList>
    </citation>
    <scope>NUCLEOTIDE SEQUENCE [LARGE SCALE GENOMIC DNA]</scope>
    <source>
        <strain evidence="3 4">JCM 17783</strain>
    </source>
</reference>
<dbReference type="GO" id="GO:0016491">
    <property type="term" value="F:oxidoreductase activity"/>
    <property type="evidence" value="ECO:0007669"/>
    <property type="project" value="UniProtKB-KW"/>
</dbReference>
<dbReference type="KEGG" id="msto:MSTO_21050"/>
<keyword evidence="4" id="KW-1185">Reference proteome</keyword>
<dbReference type="InterPro" id="IPR036291">
    <property type="entry name" value="NAD(P)-bd_dom_sf"/>
</dbReference>
<dbReference type="PANTHER" id="PTHR43899:SF13">
    <property type="entry name" value="RH59310P"/>
    <property type="match status" value="1"/>
</dbReference>
<comment type="similarity">
    <text evidence="1">Belongs to the short-chain dehydrogenases/reductases (SDR) family.</text>
</comment>
<evidence type="ECO:0000256" key="1">
    <source>
        <dbReference type="ARBA" id="ARBA00006484"/>
    </source>
</evidence>
<organism evidence="3 4">
    <name type="scientific">Mycobacterium stomatepiae</name>
    <dbReference type="NCBI Taxonomy" id="470076"/>
    <lineage>
        <taxon>Bacteria</taxon>
        <taxon>Bacillati</taxon>
        <taxon>Actinomycetota</taxon>
        <taxon>Actinomycetes</taxon>
        <taxon>Mycobacteriales</taxon>
        <taxon>Mycobacteriaceae</taxon>
        <taxon>Mycobacterium</taxon>
        <taxon>Mycobacterium simiae complex</taxon>
    </lineage>
</organism>
<dbReference type="Pfam" id="PF00106">
    <property type="entry name" value="adh_short"/>
    <property type="match status" value="1"/>
</dbReference>
<dbReference type="Gene3D" id="3.40.50.720">
    <property type="entry name" value="NAD(P)-binding Rossmann-like Domain"/>
    <property type="match status" value="1"/>
</dbReference>
<evidence type="ECO:0000256" key="2">
    <source>
        <dbReference type="ARBA" id="ARBA00023002"/>
    </source>
</evidence>